<accession>A0AAD7A1C0</accession>
<feature type="region of interest" description="Disordered" evidence="2">
    <location>
        <begin position="1"/>
        <end position="22"/>
    </location>
</feature>
<reference evidence="3" key="1">
    <citation type="submission" date="2023-03" db="EMBL/GenBank/DDBJ databases">
        <title>Massive genome expansion in bonnet fungi (Mycena s.s.) driven by repeated elements and novel gene families across ecological guilds.</title>
        <authorList>
            <consortium name="Lawrence Berkeley National Laboratory"/>
            <person name="Harder C.B."/>
            <person name="Miyauchi S."/>
            <person name="Viragh M."/>
            <person name="Kuo A."/>
            <person name="Thoen E."/>
            <person name="Andreopoulos B."/>
            <person name="Lu D."/>
            <person name="Skrede I."/>
            <person name="Drula E."/>
            <person name="Henrissat B."/>
            <person name="Morin E."/>
            <person name="Kohler A."/>
            <person name="Barry K."/>
            <person name="LaButti K."/>
            <person name="Morin E."/>
            <person name="Salamov A."/>
            <person name="Lipzen A."/>
            <person name="Mereny Z."/>
            <person name="Hegedus B."/>
            <person name="Baldrian P."/>
            <person name="Stursova M."/>
            <person name="Weitz H."/>
            <person name="Taylor A."/>
            <person name="Grigoriev I.V."/>
            <person name="Nagy L.G."/>
            <person name="Martin F."/>
            <person name="Kauserud H."/>
        </authorList>
    </citation>
    <scope>NUCLEOTIDE SEQUENCE</scope>
    <source>
        <strain evidence="3">CBHHK002</strain>
    </source>
</reference>
<dbReference type="AlphaFoldDB" id="A0AAD7A1C0"/>
<feature type="region of interest" description="Disordered" evidence="2">
    <location>
        <begin position="248"/>
        <end position="284"/>
    </location>
</feature>
<comment type="caution">
    <text evidence="3">The sequence shown here is derived from an EMBL/GenBank/DDBJ whole genome shotgun (WGS) entry which is preliminary data.</text>
</comment>
<keyword evidence="1" id="KW-0175">Coiled coil</keyword>
<feature type="compositionally biased region" description="Basic and acidic residues" evidence="2">
    <location>
        <begin position="319"/>
        <end position="332"/>
    </location>
</feature>
<evidence type="ECO:0000313" key="3">
    <source>
        <dbReference type="EMBL" id="KAJ7347534.1"/>
    </source>
</evidence>
<feature type="compositionally biased region" description="Low complexity" evidence="2">
    <location>
        <begin position="1"/>
        <end position="12"/>
    </location>
</feature>
<feature type="coiled-coil region" evidence="1">
    <location>
        <begin position="413"/>
        <end position="447"/>
    </location>
</feature>
<feature type="compositionally biased region" description="Basic and acidic residues" evidence="2">
    <location>
        <begin position="250"/>
        <end position="259"/>
    </location>
</feature>
<evidence type="ECO:0000256" key="1">
    <source>
        <dbReference type="SAM" id="Coils"/>
    </source>
</evidence>
<keyword evidence="4" id="KW-1185">Reference proteome</keyword>
<feature type="compositionally biased region" description="Low complexity" evidence="2">
    <location>
        <begin position="342"/>
        <end position="357"/>
    </location>
</feature>
<feature type="compositionally biased region" description="Basic and acidic residues" evidence="2">
    <location>
        <begin position="140"/>
        <end position="153"/>
    </location>
</feature>
<feature type="compositionally biased region" description="Basic and acidic residues" evidence="2">
    <location>
        <begin position="161"/>
        <end position="182"/>
    </location>
</feature>
<feature type="region of interest" description="Disordered" evidence="2">
    <location>
        <begin position="139"/>
        <end position="193"/>
    </location>
</feature>
<dbReference type="EMBL" id="JARIHO010000019">
    <property type="protein sequence ID" value="KAJ7347534.1"/>
    <property type="molecule type" value="Genomic_DNA"/>
</dbReference>
<evidence type="ECO:0000313" key="4">
    <source>
        <dbReference type="Proteomes" id="UP001218218"/>
    </source>
</evidence>
<name>A0AAD7A1C0_9AGAR</name>
<protein>
    <submittedName>
        <fullName evidence="3">Uncharacterized protein</fullName>
    </submittedName>
</protein>
<sequence>MLQQSHQSQQSSATRISRESSVDSVQECATRLMEEIEELRQGIIGGMSLEAVERARTEPEFLQYLRDLIELKGKAEAEVAVADANLRTAQDNMVEVTNRHDQIVELGQRFERGNLQATEYVDAVDLLRRAISLDVEDIPDEKVDSGDESRDGEASEETAEVGEKRKGKEKTKASPKKARMDREEDSEERDGSLHAWDKCTSRRVPCVVLPGKTACDRCHKLHVKCSLRPQSTKRLPQKKGSRVVEALAELGRRGTKEPQSESQASSRRRQVDSHTGEIIPDEISPFEEMRCSLLNTQRRLHELEQREEERERKRKQRRENRAARTQPERDGEPQAAEGNSGRAARSASRSARPSSRPARSRSRTGVALLDPVVPVVSPVDDTSLIRMTIKVEHKEANDATMAEIKKRGEERVARKAERREWVAREEAEEKERKQAAIDAELQALMAKKAELDKPQKPKWNQSRRRLSRLAAKCSRCRRDSISRVITWC</sequence>
<feature type="region of interest" description="Disordered" evidence="2">
    <location>
        <begin position="303"/>
        <end position="365"/>
    </location>
</feature>
<dbReference type="Proteomes" id="UP001218218">
    <property type="component" value="Unassembled WGS sequence"/>
</dbReference>
<gene>
    <name evidence="3" type="ORF">DFH08DRAFT_960849</name>
</gene>
<proteinExistence type="predicted"/>
<evidence type="ECO:0000256" key="2">
    <source>
        <dbReference type="SAM" id="MobiDB-lite"/>
    </source>
</evidence>
<organism evidence="3 4">
    <name type="scientific">Mycena albidolilacea</name>
    <dbReference type="NCBI Taxonomy" id="1033008"/>
    <lineage>
        <taxon>Eukaryota</taxon>
        <taxon>Fungi</taxon>
        <taxon>Dikarya</taxon>
        <taxon>Basidiomycota</taxon>
        <taxon>Agaricomycotina</taxon>
        <taxon>Agaricomycetes</taxon>
        <taxon>Agaricomycetidae</taxon>
        <taxon>Agaricales</taxon>
        <taxon>Marasmiineae</taxon>
        <taxon>Mycenaceae</taxon>
        <taxon>Mycena</taxon>
    </lineage>
</organism>